<reference evidence="2" key="1">
    <citation type="submission" date="2017-08" db="EMBL/GenBank/DDBJ databases">
        <authorList>
            <person name="Varghese N."/>
            <person name="Submissions S."/>
        </authorList>
    </citation>
    <scope>NUCLEOTIDE SEQUENCE [LARGE SCALE GENOMIC DNA]</scope>
    <source>
        <strain evidence="2">KCTC 23107</strain>
    </source>
</reference>
<evidence type="ECO:0000313" key="1">
    <source>
        <dbReference type="EMBL" id="SOE17167.1"/>
    </source>
</evidence>
<evidence type="ECO:0000313" key="2">
    <source>
        <dbReference type="Proteomes" id="UP000219465"/>
    </source>
</evidence>
<accession>A0A286IAX9</accession>
<dbReference type="Proteomes" id="UP000219465">
    <property type="component" value="Unassembled WGS sequence"/>
</dbReference>
<dbReference type="AlphaFoldDB" id="A0A286IAX9"/>
<gene>
    <name evidence="1" type="ORF">SAMN05877838_2058</name>
</gene>
<proteinExistence type="predicted"/>
<protein>
    <submittedName>
        <fullName evidence="1">Uncharacterized protein</fullName>
    </submittedName>
</protein>
<keyword evidence="2" id="KW-1185">Reference proteome</keyword>
<dbReference type="EMBL" id="OCPC01000002">
    <property type="protein sequence ID" value="SOE17167.1"/>
    <property type="molecule type" value="Genomic_DNA"/>
</dbReference>
<name>A0A286IAX9_9HYPH</name>
<organism evidence="1 2">
    <name type="scientific">Hoeflea halophila</name>
    <dbReference type="NCBI Taxonomy" id="714899"/>
    <lineage>
        <taxon>Bacteria</taxon>
        <taxon>Pseudomonadati</taxon>
        <taxon>Pseudomonadota</taxon>
        <taxon>Alphaproteobacteria</taxon>
        <taxon>Hyphomicrobiales</taxon>
        <taxon>Rhizobiaceae</taxon>
        <taxon>Hoeflea</taxon>
    </lineage>
</organism>
<sequence length="284" mass="32806">MPDDLEPSFVIPWFERPEFESLGIPVDEEYFGAAEKCFMQDVRELPAKISEYEAKESVMVERDDGTSFNLWEEEAERCRKLFAELEPLQAIVDSTEAQFRIHFEVAWAKLFQLLANGEIECTAIDFDRWDNCVEREEFEEAAQFELIMASSIPLNFDWKQNKIKIGARNFAALRVRTDHVLKHREFLLPKPKPVTLGQFGSFFVSSNTDRPAARRKRGRPHEVNWGDLREHLANLVEGGLAPNTKESCIYELIAYAEKELGKSPSRSSVQRNLNKELNLVYAQN</sequence>